<dbReference type="GO" id="GO:0140663">
    <property type="term" value="F:ATP-dependent FeS chaperone activity"/>
    <property type="evidence" value="ECO:0007669"/>
    <property type="project" value="InterPro"/>
</dbReference>
<comment type="function">
    <text evidence="9">Binds and transfers iron-sulfur (Fe-S) clusters to target apoproteins. Can hydrolyze ATP.</text>
</comment>
<evidence type="ECO:0000256" key="2">
    <source>
        <dbReference type="ARBA" id="ARBA00008205"/>
    </source>
</evidence>
<dbReference type="Gene3D" id="3.40.50.300">
    <property type="entry name" value="P-loop containing nucleotide triphosphate hydrolases"/>
    <property type="match status" value="1"/>
</dbReference>
<dbReference type="InterPro" id="IPR033756">
    <property type="entry name" value="YlxH/NBP35"/>
</dbReference>
<name>A0A239BT44_9BURK</name>
<evidence type="ECO:0000256" key="3">
    <source>
        <dbReference type="ARBA" id="ARBA00022723"/>
    </source>
</evidence>
<comment type="similarity">
    <text evidence="1">In the N-terminal section; belongs to the MIP18 family.</text>
</comment>
<dbReference type="GO" id="GO:0046872">
    <property type="term" value="F:metal ion binding"/>
    <property type="evidence" value="ECO:0007669"/>
    <property type="project" value="UniProtKB-KW"/>
</dbReference>
<dbReference type="HAMAP" id="MF_02040">
    <property type="entry name" value="Mrp_NBP35"/>
    <property type="match status" value="1"/>
</dbReference>
<dbReference type="FunFam" id="3.40.50.300:FF:000418">
    <property type="entry name" value="Iron-sulfur cluster carrier protein"/>
    <property type="match status" value="1"/>
</dbReference>
<dbReference type="SUPFAM" id="SSF117916">
    <property type="entry name" value="Fe-S cluster assembly (FSCA) domain-like"/>
    <property type="match status" value="1"/>
</dbReference>
<proteinExistence type="inferred from homology"/>
<evidence type="ECO:0000256" key="4">
    <source>
        <dbReference type="ARBA" id="ARBA00022741"/>
    </source>
</evidence>
<dbReference type="InterPro" id="IPR044304">
    <property type="entry name" value="NUBPL-like"/>
</dbReference>
<gene>
    <name evidence="11" type="ORF">SAMN06265795_10132</name>
</gene>
<dbReference type="GO" id="GO:0005524">
    <property type="term" value="F:ATP binding"/>
    <property type="evidence" value="ECO:0007669"/>
    <property type="project" value="UniProtKB-UniRule"/>
</dbReference>
<evidence type="ECO:0000256" key="5">
    <source>
        <dbReference type="ARBA" id="ARBA00022840"/>
    </source>
</evidence>
<sequence length="362" mass="38338">MSITVEAVKAALSEVLDPNTGKDFVTSKSARNIKVDGADVMLDIELGYPAKSQIDAIRKSVIAAVRRIDGAGNVSANVYSKIIAHTVQRGVKLLPTVKNIIAVASGKGGVGKSTTAANLALALAAEGAQVGILDADIYGPSQPTMMGISGRPETLDGKTMEPLENHGLQVSSIGFMIDPDEPMVWRGPIVTQALQQLLEQTNWRDLDYLIVDMPPGTGDVQLTLSQKVPVTGAVIVTTPQDIALLDARKGLKMFEKVGIPILGVVENMSIHVCSNCGHAEHIFGQGGGEKMCSDFGVDFLGSLPLTMSIREQADSGRPTVVADPDGKVADIYKAIARRIAVKVAEKAKDMTSKFPSIVIKND</sequence>
<organism evidence="11 12">
    <name type="scientific">Noviherbaspirillum humi</name>
    <dbReference type="NCBI Taxonomy" id="1688639"/>
    <lineage>
        <taxon>Bacteria</taxon>
        <taxon>Pseudomonadati</taxon>
        <taxon>Pseudomonadota</taxon>
        <taxon>Betaproteobacteria</taxon>
        <taxon>Burkholderiales</taxon>
        <taxon>Oxalobacteraceae</taxon>
        <taxon>Noviherbaspirillum</taxon>
    </lineage>
</organism>
<dbReference type="InterPro" id="IPR002744">
    <property type="entry name" value="MIP18-like"/>
</dbReference>
<dbReference type="InterPro" id="IPR027417">
    <property type="entry name" value="P-loop_NTPase"/>
</dbReference>
<feature type="binding site" evidence="9">
    <location>
        <begin position="106"/>
        <end position="113"/>
    </location>
    <ligand>
        <name>ATP</name>
        <dbReference type="ChEBI" id="CHEBI:30616"/>
    </ligand>
</feature>
<evidence type="ECO:0000256" key="7">
    <source>
        <dbReference type="ARBA" id="ARBA00023014"/>
    </source>
</evidence>
<comment type="similarity">
    <text evidence="2">In the C-terminal section; belongs to the Mrp/NBP35 ATP-binding proteins family.</text>
</comment>
<protein>
    <recommendedName>
        <fullName evidence="9">Iron-sulfur cluster carrier protein</fullName>
    </recommendedName>
</protein>
<dbReference type="GO" id="GO:0016226">
    <property type="term" value="P:iron-sulfur cluster assembly"/>
    <property type="evidence" value="ECO:0007669"/>
    <property type="project" value="InterPro"/>
</dbReference>
<keyword evidence="9" id="KW-0378">Hydrolase</keyword>
<keyword evidence="5 9" id="KW-0067">ATP-binding</keyword>
<dbReference type="PANTHER" id="PTHR42961">
    <property type="entry name" value="IRON-SULFUR PROTEIN NUBPL"/>
    <property type="match status" value="1"/>
</dbReference>
<dbReference type="GO" id="GO:0016887">
    <property type="term" value="F:ATP hydrolysis activity"/>
    <property type="evidence" value="ECO:0007669"/>
    <property type="project" value="UniProtKB-UniRule"/>
</dbReference>
<dbReference type="CDD" id="cd02037">
    <property type="entry name" value="Mrp_NBP35"/>
    <property type="match status" value="1"/>
</dbReference>
<dbReference type="GO" id="GO:0051539">
    <property type="term" value="F:4 iron, 4 sulfur cluster binding"/>
    <property type="evidence" value="ECO:0007669"/>
    <property type="project" value="TreeGrafter"/>
</dbReference>
<evidence type="ECO:0000256" key="6">
    <source>
        <dbReference type="ARBA" id="ARBA00023004"/>
    </source>
</evidence>
<dbReference type="InterPro" id="IPR034904">
    <property type="entry name" value="FSCA_dom_sf"/>
</dbReference>
<dbReference type="Gene3D" id="3.30.300.130">
    <property type="entry name" value="Fe-S cluster assembly (FSCA)"/>
    <property type="match status" value="1"/>
</dbReference>
<dbReference type="Pfam" id="PF01883">
    <property type="entry name" value="FeS_assembly_P"/>
    <property type="match status" value="1"/>
</dbReference>
<comment type="similarity">
    <text evidence="8 9">Belongs to the Mrp/NBP35 ATP-binding proteins family.</text>
</comment>
<keyword evidence="7 9" id="KW-0411">Iron-sulfur</keyword>
<keyword evidence="12" id="KW-1185">Reference proteome</keyword>
<dbReference type="NCBIfam" id="NF008669">
    <property type="entry name" value="PRK11670.1"/>
    <property type="match status" value="1"/>
</dbReference>
<evidence type="ECO:0000313" key="11">
    <source>
        <dbReference type="EMBL" id="SNS10333.1"/>
    </source>
</evidence>
<evidence type="ECO:0000256" key="1">
    <source>
        <dbReference type="ARBA" id="ARBA00007352"/>
    </source>
</evidence>
<dbReference type="EMBL" id="FZOT01000001">
    <property type="protein sequence ID" value="SNS10333.1"/>
    <property type="molecule type" value="Genomic_DNA"/>
</dbReference>
<evidence type="ECO:0000256" key="8">
    <source>
        <dbReference type="ARBA" id="ARBA00024036"/>
    </source>
</evidence>
<comment type="subunit">
    <text evidence="9">Homodimer.</text>
</comment>
<keyword evidence="6 9" id="KW-0408">Iron</keyword>
<evidence type="ECO:0000256" key="9">
    <source>
        <dbReference type="HAMAP-Rule" id="MF_02040"/>
    </source>
</evidence>
<keyword evidence="4 9" id="KW-0547">Nucleotide-binding</keyword>
<dbReference type="InterPro" id="IPR019591">
    <property type="entry name" value="Mrp/NBP35_ATP-bd"/>
</dbReference>
<dbReference type="Proteomes" id="UP000198284">
    <property type="component" value="Unassembled WGS sequence"/>
</dbReference>
<keyword evidence="3 9" id="KW-0479">Metal-binding</keyword>
<dbReference type="GO" id="GO:0005829">
    <property type="term" value="C:cytosol"/>
    <property type="evidence" value="ECO:0007669"/>
    <property type="project" value="TreeGrafter"/>
</dbReference>
<dbReference type="PANTHER" id="PTHR42961:SF2">
    <property type="entry name" value="IRON-SULFUR PROTEIN NUBPL"/>
    <property type="match status" value="1"/>
</dbReference>
<dbReference type="OrthoDB" id="9809679at2"/>
<dbReference type="PROSITE" id="PS01215">
    <property type="entry name" value="MRP"/>
    <property type="match status" value="1"/>
</dbReference>
<dbReference type="AlphaFoldDB" id="A0A239BT44"/>
<feature type="domain" description="MIP18 family-like" evidence="10">
    <location>
        <begin position="6"/>
        <end position="76"/>
    </location>
</feature>
<dbReference type="SUPFAM" id="SSF52540">
    <property type="entry name" value="P-loop containing nucleoside triphosphate hydrolases"/>
    <property type="match status" value="1"/>
</dbReference>
<evidence type="ECO:0000313" key="12">
    <source>
        <dbReference type="Proteomes" id="UP000198284"/>
    </source>
</evidence>
<dbReference type="InterPro" id="IPR000808">
    <property type="entry name" value="Mrp-like_CS"/>
</dbReference>
<accession>A0A239BT44</accession>
<reference evidence="11 12" key="1">
    <citation type="submission" date="2017-06" db="EMBL/GenBank/DDBJ databases">
        <authorList>
            <person name="Kim H.J."/>
            <person name="Triplett B.A."/>
        </authorList>
    </citation>
    <scope>NUCLEOTIDE SEQUENCE [LARGE SCALE GENOMIC DNA]</scope>
    <source>
        <strain evidence="11 12">U15</strain>
    </source>
</reference>
<dbReference type="RefSeq" id="WP_089397276.1">
    <property type="nucleotide sequence ID" value="NZ_FZOT01000001.1"/>
</dbReference>
<evidence type="ECO:0000259" key="10">
    <source>
        <dbReference type="Pfam" id="PF01883"/>
    </source>
</evidence>
<dbReference type="Pfam" id="PF10609">
    <property type="entry name" value="ParA"/>
    <property type="match status" value="1"/>
</dbReference>